<evidence type="ECO:0000313" key="9">
    <source>
        <dbReference type="EMBL" id="WZN64699.1"/>
    </source>
</evidence>
<protein>
    <recommendedName>
        <fullName evidence="7">Protein TIC 20</fullName>
    </recommendedName>
</protein>
<comment type="caution">
    <text evidence="7">Lacks conserved residue(s) required for the propagation of feature annotation.</text>
</comment>
<dbReference type="PANTHER" id="PTHR33510:SF9">
    <property type="entry name" value="HIT-TYPE ZINC FINGER FAMILY PROTEIN-RELATED"/>
    <property type="match status" value="1"/>
</dbReference>
<dbReference type="GO" id="GO:0009706">
    <property type="term" value="C:chloroplast inner membrane"/>
    <property type="evidence" value="ECO:0007669"/>
    <property type="project" value="UniProtKB-SubCell"/>
</dbReference>
<evidence type="ECO:0000256" key="6">
    <source>
        <dbReference type="ARBA" id="ARBA00023136"/>
    </source>
</evidence>
<keyword evidence="4" id="KW-1001">Plastid inner membrane</keyword>
<proteinExistence type="inferred from homology"/>
<accession>A0AAX4PG10</accession>
<evidence type="ECO:0000256" key="3">
    <source>
        <dbReference type="ARBA" id="ARBA00022692"/>
    </source>
</evidence>
<evidence type="ECO:0000256" key="5">
    <source>
        <dbReference type="ARBA" id="ARBA00022989"/>
    </source>
</evidence>
<evidence type="ECO:0000256" key="4">
    <source>
        <dbReference type="ARBA" id="ARBA00022780"/>
    </source>
</evidence>
<dbReference type="PANTHER" id="PTHR33510">
    <property type="entry name" value="PROTEIN TIC 20-II, CHLOROPLASTIC"/>
    <property type="match status" value="1"/>
</dbReference>
<keyword evidence="7" id="KW-0934">Plastid</keyword>
<keyword evidence="10" id="KW-1185">Reference proteome</keyword>
<evidence type="ECO:0000256" key="2">
    <source>
        <dbReference type="ARBA" id="ARBA00009596"/>
    </source>
</evidence>
<comment type="subcellular location">
    <subcellularLocation>
        <location evidence="1">Plastid</location>
        <location evidence="1">Chloroplast inner membrane</location>
        <topology evidence="1">Multi-pass membrane protein</topology>
    </subcellularLocation>
    <subcellularLocation>
        <location evidence="7">Plastid</location>
        <location evidence="7">Chloroplast membrane</location>
        <topology evidence="7">Multi-pass membrane protein</topology>
    </subcellularLocation>
</comment>
<evidence type="ECO:0000313" key="10">
    <source>
        <dbReference type="Proteomes" id="UP001472866"/>
    </source>
</evidence>
<organism evidence="9 10">
    <name type="scientific">Chloropicon roscoffensis</name>
    <dbReference type="NCBI Taxonomy" id="1461544"/>
    <lineage>
        <taxon>Eukaryota</taxon>
        <taxon>Viridiplantae</taxon>
        <taxon>Chlorophyta</taxon>
        <taxon>Chloropicophyceae</taxon>
        <taxon>Chloropicales</taxon>
        <taxon>Chloropicaceae</taxon>
        <taxon>Chloropicon</taxon>
    </lineage>
</organism>
<reference evidence="9 10" key="1">
    <citation type="submission" date="2024-03" db="EMBL/GenBank/DDBJ databases">
        <title>Complete genome sequence of the green alga Chloropicon roscoffensis RCC1871.</title>
        <authorList>
            <person name="Lemieux C."/>
            <person name="Pombert J.-F."/>
            <person name="Otis C."/>
            <person name="Turmel M."/>
        </authorList>
    </citation>
    <scope>NUCLEOTIDE SEQUENCE [LARGE SCALE GENOMIC DNA]</scope>
    <source>
        <strain evidence="9 10">RCC1871</strain>
    </source>
</reference>
<dbReference type="Proteomes" id="UP001472866">
    <property type="component" value="Chromosome 10"/>
</dbReference>
<evidence type="ECO:0000256" key="1">
    <source>
        <dbReference type="ARBA" id="ARBA00004478"/>
    </source>
</evidence>
<keyword evidence="3 7" id="KW-0812">Transmembrane</keyword>
<dbReference type="AlphaFoldDB" id="A0AAX4PG10"/>
<evidence type="ECO:0000256" key="7">
    <source>
        <dbReference type="RuleBase" id="RU367003"/>
    </source>
</evidence>
<dbReference type="InterPro" id="IPR005691">
    <property type="entry name" value="Tic20"/>
</dbReference>
<feature type="transmembrane region" description="Helical" evidence="7">
    <location>
        <begin position="154"/>
        <end position="178"/>
    </location>
</feature>
<dbReference type="EMBL" id="CP151510">
    <property type="protein sequence ID" value="WZN64699.1"/>
    <property type="molecule type" value="Genomic_DNA"/>
</dbReference>
<comment type="similarity">
    <text evidence="2 7">Belongs to the Tic20 family.</text>
</comment>
<keyword evidence="6 7" id="KW-0472">Membrane</keyword>
<comment type="function">
    <text evidence="7">Involved in protein precursor import into chloroplasts.</text>
</comment>
<name>A0AAX4PG10_9CHLO</name>
<dbReference type="Pfam" id="PF16166">
    <property type="entry name" value="TIC20"/>
    <property type="match status" value="1"/>
</dbReference>
<feature type="region of interest" description="Disordered" evidence="8">
    <location>
        <begin position="33"/>
        <end position="105"/>
    </location>
</feature>
<feature type="compositionally biased region" description="Gly residues" evidence="8">
    <location>
        <begin position="71"/>
        <end position="83"/>
    </location>
</feature>
<feature type="compositionally biased region" description="Basic and acidic residues" evidence="8">
    <location>
        <begin position="33"/>
        <end position="50"/>
    </location>
</feature>
<evidence type="ECO:0000256" key="8">
    <source>
        <dbReference type="SAM" id="MobiDB-lite"/>
    </source>
</evidence>
<gene>
    <name evidence="9" type="ORF">HKI87_10g62560</name>
</gene>
<keyword evidence="5 7" id="KW-1133">Transmembrane helix</keyword>
<sequence length="268" mass="29885">MDPSKPRGGLRVRRTVAGKGRLALGRLALRTTRRDAGWRSAPRSDGHRGEVGVTAAEPARRKVSCRSEGEGAAGSGGGGGGAEDAGFSLPWQKKKGGGGGGGEDTEEALNKPNILWRVVSACMYFIPWIDAQQLSNYFYDQWSVLLPLYMVPAWPARLYCITPMAPLIWFFMLFSLVIRNKRLPHFLRFHTMQAMMTDIVVMLFGLTRQSLPYYIAGSWVDTVLSQYAFLCALLTVIWCIWKTLEGYYVELPFVSEAVYIQLSIADMM</sequence>
<keyword evidence="7" id="KW-0150">Chloroplast</keyword>
<feature type="transmembrane region" description="Helical" evidence="7">
    <location>
        <begin position="223"/>
        <end position="241"/>
    </location>
</feature>